<feature type="transmembrane region" description="Helical" evidence="1">
    <location>
        <begin position="515"/>
        <end position="533"/>
    </location>
</feature>
<dbReference type="Gene3D" id="3.30.2090.10">
    <property type="entry name" value="Multidrug efflux transporter AcrB TolC docking domain, DN and DC subdomains"/>
    <property type="match status" value="2"/>
</dbReference>
<dbReference type="RefSeq" id="WP_060528097.1">
    <property type="nucleotide sequence ID" value="NZ_KQ557115.1"/>
</dbReference>
<dbReference type="Pfam" id="PF00873">
    <property type="entry name" value="ACR_tran"/>
    <property type="match status" value="1"/>
</dbReference>
<proteinExistence type="predicted"/>
<name>A0A0T5YT55_9GAMM</name>
<dbReference type="OrthoDB" id="5287122at2"/>
<keyword evidence="1" id="KW-0472">Membrane</keyword>
<feature type="transmembrane region" description="Helical" evidence="1">
    <location>
        <begin position="330"/>
        <end position="347"/>
    </location>
</feature>
<dbReference type="PANTHER" id="PTHR32063:SF33">
    <property type="entry name" value="RND SUPERFAMILY EFFLUX PUMP PERMEASE COMPONENT"/>
    <property type="match status" value="1"/>
</dbReference>
<protein>
    <submittedName>
        <fullName evidence="2">Multidrug efflux pump subunit AcrB</fullName>
    </submittedName>
</protein>
<dbReference type="GO" id="GO:0005886">
    <property type="term" value="C:plasma membrane"/>
    <property type="evidence" value="ECO:0007669"/>
    <property type="project" value="TreeGrafter"/>
</dbReference>
<dbReference type="Gene3D" id="1.20.1640.10">
    <property type="entry name" value="Multidrug efflux transporter AcrB transmembrane domain"/>
    <property type="match status" value="2"/>
</dbReference>
<evidence type="ECO:0000256" key="1">
    <source>
        <dbReference type="SAM" id="Phobius"/>
    </source>
</evidence>
<dbReference type="SUPFAM" id="SSF82714">
    <property type="entry name" value="Multidrug efflux transporter AcrB TolC docking domain, DN and DC subdomains"/>
    <property type="match status" value="2"/>
</dbReference>
<dbReference type="EMBL" id="LDXT01000095">
    <property type="protein sequence ID" value="KRT53773.1"/>
    <property type="molecule type" value="Genomic_DNA"/>
</dbReference>
<dbReference type="Gene3D" id="3.30.70.1430">
    <property type="entry name" value="Multidrug efflux transporter AcrB pore domain"/>
    <property type="match status" value="2"/>
</dbReference>
<reference evidence="2 3" key="1">
    <citation type="submission" date="2015-11" db="EMBL/GenBank/DDBJ databases">
        <title>The genome of Candidatus Endoriftia persephone in Ridgeia piscesae and population structure of the North Eastern Pacific vestimentiferan symbionts.</title>
        <authorList>
            <person name="Perez M."/>
            <person name="Juniper K.S."/>
        </authorList>
    </citation>
    <scope>NUCLEOTIDE SEQUENCE [LARGE SCALE GENOMIC DNA]</scope>
    <source>
        <strain evidence="2">Ind11</strain>
    </source>
</reference>
<feature type="transmembrane region" description="Helical" evidence="1">
    <location>
        <begin position="868"/>
        <end position="887"/>
    </location>
</feature>
<dbReference type="PANTHER" id="PTHR32063">
    <property type="match status" value="1"/>
</dbReference>
<evidence type="ECO:0000313" key="3">
    <source>
        <dbReference type="Proteomes" id="UP000051634"/>
    </source>
</evidence>
<dbReference type="Proteomes" id="UP000051634">
    <property type="component" value="Unassembled WGS sequence"/>
</dbReference>
<keyword evidence="1" id="KW-1133">Transmembrane helix</keyword>
<feature type="transmembrane region" description="Helical" evidence="1">
    <location>
        <begin position="379"/>
        <end position="403"/>
    </location>
</feature>
<organism evidence="2 3">
    <name type="scientific">endosymbiont of Ridgeia piscesae</name>
    <dbReference type="NCBI Taxonomy" id="54398"/>
    <lineage>
        <taxon>Bacteria</taxon>
        <taxon>Pseudomonadati</taxon>
        <taxon>Pseudomonadota</taxon>
        <taxon>Gammaproteobacteria</taxon>
        <taxon>sulfur-oxidizing symbionts</taxon>
    </lineage>
</organism>
<gene>
    <name evidence="2" type="ORF">Ga0074115_101108</name>
</gene>
<dbReference type="SUPFAM" id="SSF82693">
    <property type="entry name" value="Multidrug efflux transporter AcrB pore domain, PN1, PN2, PC1 and PC2 subdomains"/>
    <property type="match status" value="2"/>
</dbReference>
<sequence length="1036" mass="114602">MIEFAIRNPLIVNLLLALVLLAGVQSWYAMPREMFPTVEQDKVNIRTLFEGASPEEVERQVTLPIEQEIDGLADIEVISSTSNEGNSSILVELHSGADMDDFLRKAQNALDQVDDLPEEAEEPELSRLETRFPVISVSLYGEIARGRLYQIAEQIKDELIEIPGVASVGVAGDREWELWVVADPQRLAARGVALAELARALRQNLRDLPGGTLKSETGDIRLRGIGVAPDPQQMAALVLRSNEAGGQLRLGDLAQVELRLEEVQTLGRFNGQPSVNLTINKTSEGSTIEVARLVREFVAQRQPQLPVGVHLGLFSDLSVYVKTRLDTVKSSGLVGLTLVLLALYLMLNFRIAFITALGIPVSFLVAVILLHYLDYSINMVSLFAFLIALGLIVDDAIIVNENIYRHLEMGKSPAVAARIGTKEVFWPVVASTTTTIAAFMPMFAVGGTMGAFIAVIPVVVTASLAGSMLEAFGVLPSHAKEWLTRARERRQGRIDWAALNQRYTRLLRWSLDYRYPVAMLSIGILALTIAFAATRIPFLLFGHVDVGQFFINVETPSTYSIEETSRLAARLEREIYATLDEDELDTLLTNVGVMFIDFHRVRFGSRYIQLIVDLKKQRPRGFIERWIAPAVSLKFAWEGSRERSSPEVIDQLRKRLAGIPGIRRMSVLRPQGGPAGADIEIGVVGSEVAVLREQAEQIRSFIEWLPGSSDVRQDMDPGKLEYRYALNERGRRLGLTQQQLADAVRTGFLGLKVLHVSWNDKRIPVRLIYPDALRHDAAALERLPITLEDGHTVYLGDVAQIEQARGFNSINRRDLQRLATITAEVDSEITTPNKVIAQVKAEFTALPEGYKLIFLGEKKKAEESIAGMKRALVIALAVIFFILAALFKSLLDPLVVMFAIPFGFIGVVVGHQLFGFHLQFLSLIGFLALTGIVVNDSLILIDFAKRLRRKGWERKAALVEAGRVRIRPILLTTITTFLGISPLIFFATGQTAFLAPMAVSLGFGLLFATGLILLTLPCFYLIADDLRGAMGRDASS</sequence>
<feature type="transmembrane region" description="Helical" evidence="1">
    <location>
        <begin position="354"/>
        <end position="373"/>
    </location>
</feature>
<dbReference type="GO" id="GO:0042910">
    <property type="term" value="F:xenobiotic transmembrane transporter activity"/>
    <property type="evidence" value="ECO:0007669"/>
    <property type="project" value="TreeGrafter"/>
</dbReference>
<keyword evidence="1" id="KW-0812">Transmembrane</keyword>
<feature type="transmembrane region" description="Helical" evidence="1">
    <location>
        <begin position="920"/>
        <end position="943"/>
    </location>
</feature>
<dbReference type="AlphaFoldDB" id="A0A0T5YT55"/>
<comment type="caution">
    <text evidence="2">The sequence shown here is derived from an EMBL/GenBank/DDBJ whole genome shotgun (WGS) entry which is preliminary data.</text>
</comment>
<dbReference type="InterPro" id="IPR027463">
    <property type="entry name" value="AcrB_DN_DC_subdom"/>
</dbReference>
<accession>A0A0T5YT55</accession>
<dbReference type="SUPFAM" id="SSF82866">
    <property type="entry name" value="Multidrug efflux transporter AcrB transmembrane domain"/>
    <property type="match status" value="2"/>
</dbReference>
<feature type="transmembrane region" description="Helical" evidence="1">
    <location>
        <begin position="964"/>
        <end position="987"/>
    </location>
</feature>
<dbReference type="Gene3D" id="3.30.70.1440">
    <property type="entry name" value="Multidrug efflux transporter AcrB pore domain"/>
    <property type="match status" value="1"/>
</dbReference>
<feature type="transmembrane region" description="Helical" evidence="1">
    <location>
        <begin position="993"/>
        <end position="1022"/>
    </location>
</feature>
<dbReference type="PRINTS" id="PR00702">
    <property type="entry name" value="ACRIFLAVINRP"/>
</dbReference>
<keyword evidence="3" id="KW-1185">Reference proteome</keyword>
<dbReference type="Gene3D" id="3.30.70.1320">
    <property type="entry name" value="Multidrug efflux transporter AcrB pore domain like"/>
    <property type="match status" value="1"/>
</dbReference>
<evidence type="ECO:0000313" key="2">
    <source>
        <dbReference type="EMBL" id="KRT53773.1"/>
    </source>
</evidence>
<feature type="transmembrane region" description="Helical" evidence="1">
    <location>
        <begin position="894"/>
        <end position="914"/>
    </location>
</feature>
<dbReference type="InterPro" id="IPR001036">
    <property type="entry name" value="Acrflvin-R"/>
</dbReference>